<dbReference type="EMBL" id="LSSL01003594">
    <property type="protein sequence ID" value="OLY80294.1"/>
    <property type="molecule type" value="Genomic_DNA"/>
</dbReference>
<reference evidence="1 2" key="1">
    <citation type="journal article" date="2016" name="Mol. Biol. Evol.">
        <title>Genome-Wide Survey of Gut Fungi (Harpellales) Reveals the First Horizontally Transferred Ubiquitin Gene from a Mosquito Host.</title>
        <authorList>
            <person name="Wang Y."/>
            <person name="White M.M."/>
            <person name="Kvist S."/>
            <person name="Moncalvo J.M."/>
        </authorList>
    </citation>
    <scope>NUCLEOTIDE SEQUENCE [LARGE SCALE GENOMIC DNA]</scope>
    <source>
        <strain evidence="1 2">ALG-7-W6</strain>
    </source>
</reference>
<accession>A0A1R0GTS0</accession>
<gene>
    <name evidence="1" type="ORF">AYI68_g5612</name>
</gene>
<protein>
    <submittedName>
        <fullName evidence="1">Uncharacterized protein</fullName>
    </submittedName>
</protein>
<comment type="caution">
    <text evidence="1">The sequence shown here is derived from an EMBL/GenBank/DDBJ whole genome shotgun (WGS) entry which is preliminary data.</text>
</comment>
<name>A0A1R0GTS0_9FUNG</name>
<dbReference type="AlphaFoldDB" id="A0A1R0GTS0"/>
<dbReference type="Proteomes" id="UP000187455">
    <property type="component" value="Unassembled WGS sequence"/>
</dbReference>
<evidence type="ECO:0000313" key="2">
    <source>
        <dbReference type="Proteomes" id="UP000187455"/>
    </source>
</evidence>
<proteinExistence type="predicted"/>
<evidence type="ECO:0000313" key="1">
    <source>
        <dbReference type="EMBL" id="OLY80294.1"/>
    </source>
</evidence>
<organism evidence="1 2">
    <name type="scientific">Smittium mucronatum</name>
    <dbReference type="NCBI Taxonomy" id="133383"/>
    <lineage>
        <taxon>Eukaryota</taxon>
        <taxon>Fungi</taxon>
        <taxon>Fungi incertae sedis</taxon>
        <taxon>Zoopagomycota</taxon>
        <taxon>Kickxellomycotina</taxon>
        <taxon>Harpellomycetes</taxon>
        <taxon>Harpellales</taxon>
        <taxon>Legeriomycetaceae</taxon>
        <taxon>Smittium</taxon>
    </lineage>
</organism>
<keyword evidence="2" id="KW-1185">Reference proteome</keyword>
<sequence>MKLNCQSYFVALPPYPYYAPGSCFPPSHCFCLILVSNTQQSTRNTQPFTTLCNAAQFQPYLFKQIT</sequence>